<proteinExistence type="predicted"/>
<name>A0A016UP28_9BILA</name>
<keyword evidence="3" id="KW-1185">Reference proteome</keyword>
<reference evidence="3" key="1">
    <citation type="journal article" date="2015" name="Nat. Genet.">
        <title>The genome and transcriptome of the zoonotic hookworm Ancylostoma ceylanicum identify infection-specific gene families.</title>
        <authorList>
            <person name="Schwarz E.M."/>
            <person name="Hu Y."/>
            <person name="Antoshechkin I."/>
            <person name="Miller M.M."/>
            <person name="Sternberg P.W."/>
            <person name="Aroian R.V."/>
        </authorList>
    </citation>
    <scope>NUCLEOTIDE SEQUENCE</scope>
    <source>
        <strain evidence="3">HY135</strain>
    </source>
</reference>
<evidence type="ECO:0000256" key="1">
    <source>
        <dbReference type="SAM" id="MobiDB-lite"/>
    </source>
</evidence>
<protein>
    <submittedName>
        <fullName evidence="2">Uncharacterized protein</fullName>
    </submittedName>
</protein>
<evidence type="ECO:0000313" key="3">
    <source>
        <dbReference type="Proteomes" id="UP000024635"/>
    </source>
</evidence>
<feature type="region of interest" description="Disordered" evidence="1">
    <location>
        <begin position="57"/>
        <end position="89"/>
    </location>
</feature>
<feature type="compositionally biased region" description="Basic residues" evidence="1">
    <location>
        <begin position="73"/>
        <end position="89"/>
    </location>
</feature>
<accession>A0A016UP28</accession>
<comment type="caution">
    <text evidence="2">The sequence shown here is derived from an EMBL/GenBank/DDBJ whole genome shotgun (WGS) entry which is preliminary data.</text>
</comment>
<evidence type="ECO:0000313" key="2">
    <source>
        <dbReference type="EMBL" id="EYC16940.1"/>
    </source>
</evidence>
<dbReference type="EMBL" id="JARK01001368">
    <property type="protein sequence ID" value="EYC16940.1"/>
    <property type="molecule type" value="Genomic_DNA"/>
</dbReference>
<dbReference type="AlphaFoldDB" id="A0A016UP28"/>
<gene>
    <name evidence="2" type="primary">Acey_s0032.g2580</name>
    <name evidence="2" type="ORF">Y032_0032g2580</name>
</gene>
<dbReference type="Proteomes" id="UP000024635">
    <property type="component" value="Unassembled WGS sequence"/>
</dbReference>
<organism evidence="2 3">
    <name type="scientific">Ancylostoma ceylanicum</name>
    <dbReference type="NCBI Taxonomy" id="53326"/>
    <lineage>
        <taxon>Eukaryota</taxon>
        <taxon>Metazoa</taxon>
        <taxon>Ecdysozoa</taxon>
        <taxon>Nematoda</taxon>
        <taxon>Chromadorea</taxon>
        <taxon>Rhabditida</taxon>
        <taxon>Rhabditina</taxon>
        <taxon>Rhabditomorpha</taxon>
        <taxon>Strongyloidea</taxon>
        <taxon>Ancylostomatidae</taxon>
        <taxon>Ancylostomatinae</taxon>
        <taxon>Ancylostoma</taxon>
    </lineage>
</organism>
<sequence>MAEDVPSERVDLIQSISSQMAEGVGPLISELVEKKFKEHKQGSTKQARIPVPALSHPGLRAQAEPGGYEMSKKSRRPRARIKRRTKRKS</sequence>